<dbReference type="InterPro" id="IPR049492">
    <property type="entry name" value="BD-FAE-like_dom"/>
</dbReference>
<gene>
    <name evidence="4" type="ORF">NU09_2858</name>
</gene>
<dbReference type="InterPro" id="IPR029058">
    <property type="entry name" value="AB_hydrolase_fold"/>
</dbReference>
<protein>
    <submittedName>
        <fullName evidence="4">Esterase</fullName>
    </submittedName>
</protein>
<dbReference type="EMBL" id="JUIW01000010">
    <property type="protein sequence ID" value="RYJ41484.1"/>
    <property type="molecule type" value="Genomic_DNA"/>
</dbReference>
<feature type="chain" id="PRO_5019183304" evidence="2">
    <location>
        <begin position="20"/>
        <end position="305"/>
    </location>
</feature>
<comment type="caution">
    <text evidence="4">The sequence shown here is derived from an EMBL/GenBank/DDBJ whole genome shotgun (WGS) entry which is preliminary data.</text>
</comment>
<dbReference type="PANTHER" id="PTHR48081">
    <property type="entry name" value="AB HYDROLASE SUPERFAMILY PROTEIN C4A8.06C"/>
    <property type="match status" value="1"/>
</dbReference>
<proteinExistence type="predicted"/>
<organism evidence="4 5">
    <name type="scientific">Flavobacterium beibuense</name>
    <dbReference type="NCBI Taxonomy" id="657326"/>
    <lineage>
        <taxon>Bacteria</taxon>
        <taxon>Pseudomonadati</taxon>
        <taxon>Bacteroidota</taxon>
        <taxon>Flavobacteriia</taxon>
        <taxon>Flavobacteriales</taxon>
        <taxon>Flavobacteriaceae</taxon>
        <taxon>Flavobacterium</taxon>
    </lineage>
</organism>
<dbReference type="GO" id="GO:0016787">
    <property type="term" value="F:hydrolase activity"/>
    <property type="evidence" value="ECO:0007669"/>
    <property type="project" value="UniProtKB-KW"/>
</dbReference>
<dbReference type="Proteomes" id="UP000289775">
    <property type="component" value="Unassembled WGS sequence"/>
</dbReference>
<dbReference type="Gene3D" id="3.40.50.1820">
    <property type="entry name" value="alpha/beta hydrolase"/>
    <property type="match status" value="1"/>
</dbReference>
<dbReference type="OrthoDB" id="9803990at2"/>
<evidence type="ECO:0000313" key="4">
    <source>
        <dbReference type="EMBL" id="RYJ41484.1"/>
    </source>
</evidence>
<dbReference type="SUPFAM" id="SSF53474">
    <property type="entry name" value="alpha/beta-Hydrolases"/>
    <property type="match status" value="1"/>
</dbReference>
<dbReference type="Pfam" id="PF20434">
    <property type="entry name" value="BD-FAE"/>
    <property type="match status" value="1"/>
</dbReference>
<keyword evidence="2" id="KW-0732">Signal</keyword>
<dbReference type="RefSeq" id="WP_129751947.1">
    <property type="nucleotide sequence ID" value="NZ_JUIW01000010.1"/>
</dbReference>
<evidence type="ECO:0000313" key="5">
    <source>
        <dbReference type="Proteomes" id="UP000289775"/>
    </source>
</evidence>
<sequence>MKKYLLMLFVMALSITAKAQEFKTLTYFVNDSTKLELDLFLPKKQGKEKSPLLIHVHGGGFAVGNREWGHHIAKHAASQGYVAASISYTLYMKDKKFSCDGILSEKVKAFQIAANQLWQATLFFIKNSEKYNIDTSKIFISGSSAGAETVLHAAYWNRDLMSIYPDKLPDNFKYAGVISGAGAIMDLNLITKETVIPTLLFHGSCDPTVPYGTAAHHYCPTNASGWLMLFGSYSIYNHIIDLDGNIKLVTYCNGGHEYSDELFSKDPQTVVDFMNNTLNGKKEQSHIIISTNKECKKPNRYSFCD</sequence>
<accession>A0A444W6K7</accession>
<keyword evidence="1" id="KW-0378">Hydrolase</keyword>
<keyword evidence="5" id="KW-1185">Reference proteome</keyword>
<feature type="signal peptide" evidence="2">
    <location>
        <begin position="1"/>
        <end position="19"/>
    </location>
</feature>
<name>A0A444W6K7_9FLAO</name>
<dbReference type="InterPro" id="IPR050300">
    <property type="entry name" value="GDXG_lipolytic_enzyme"/>
</dbReference>
<dbReference type="AlphaFoldDB" id="A0A444W6K7"/>
<feature type="domain" description="BD-FAE-like" evidence="3">
    <location>
        <begin position="37"/>
        <end position="190"/>
    </location>
</feature>
<evidence type="ECO:0000259" key="3">
    <source>
        <dbReference type="Pfam" id="PF20434"/>
    </source>
</evidence>
<evidence type="ECO:0000256" key="1">
    <source>
        <dbReference type="ARBA" id="ARBA00022801"/>
    </source>
</evidence>
<evidence type="ECO:0000256" key="2">
    <source>
        <dbReference type="SAM" id="SignalP"/>
    </source>
</evidence>
<reference evidence="4 5" key="1">
    <citation type="submission" date="2014-12" db="EMBL/GenBank/DDBJ databases">
        <title>Genome sequence of Flavobacterium beibuense RSKm HC5.</title>
        <authorList>
            <person name="Kim J.F."/>
            <person name="Song J.Y."/>
            <person name="Kwak M.-J."/>
            <person name="Lee S.-W."/>
        </authorList>
    </citation>
    <scope>NUCLEOTIDE SEQUENCE [LARGE SCALE GENOMIC DNA]</scope>
    <source>
        <strain evidence="4 5">RSKm HC5</strain>
    </source>
</reference>